<dbReference type="AlphaFoldDB" id="A0A5D6WDZ4"/>
<reference evidence="4 5" key="1">
    <citation type="submission" date="2019-08" db="EMBL/GenBank/DDBJ databases">
        <title>Selenomonas sp. mPRGC5 and Selenomonas sp. mPRGC8 isolated from ruminal fluid of dairy goat (Capra hircus).</title>
        <authorList>
            <person name="Poothong S."/>
            <person name="Nuengjamnong C."/>
            <person name="Tanasupawat S."/>
        </authorList>
    </citation>
    <scope>NUCLEOTIDE SEQUENCE [LARGE SCALE GENOMIC DNA]</scope>
    <source>
        <strain evidence="5">mPRGC8</strain>
    </source>
</reference>
<dbReference type="Pfam" id="PF01548">
    <property type="entry name" value="DEDD_Tnp_IS110"/>
    <property type="match status" value="1"/>
</dbReference>
<protein>
    <submittedName>
        <fullName evidence="4">IS110 family transposase</fullName>
    </submittedName>
</protein>
<evidence type="ECO:0000256" key="1">
    <source>
        <dbReference type="SAM" id="Coils"/>
    </source>
</evidence>
<gene>
    <name evidence="4" type="ORF">FZ041_14285</name>
</gene>
<dbReference type="NCBIfam" id="NF033542">
    <property type="entry name" value="transpos_IS110"/>
    <property type="match status" value="1"/>
</dbReference>
<dbReference type="PANTHER" id="PTHR33055:SF3">
    <property type="entry name" value="PUTATIVE TRANSPOSASE FOR IS117-RELATED"/>
    <property type="match status" value="1"/>
</dbReference>
<evidence type="ECO:0000313" key="5">
    <source>
        <dbReference type="Proteomes" id="UP000322783"/>
    </source>
</evidence>
<evidence type="ECO:0000313" key="4">
    <source>
        <dbReference type="EMBL" id="TYZ26206.1"/>
    </source>
</evidence>
<feature type="coiled-coil region" evidence="1">
    <location>
        <begin position="245"/>
        <end position="272"/>
    </location>
</feature>
<feature type="domain" description="Transposase IS116/IS110/IS902 C-terminal" evidence="3">
    <location>
        <begin position="278"/>
        <end position="359"/>
    </location>
</feature>
<organism evidence="4 5">
    <name type="scientific">Selenomonas caprae</name>
    <dbReference type="NCBI Taxonomy" id="2606905"/>
    <lineage>
        <taxon>Bacteria</taxon>
        <taxon>Bacillati</taxon>
        <taxon>Bacillota</taxon>
        <taxon>Negativicutes</taxon>
        <taxon>Selenomonadales</taxon>
        <taxon>Selenomonadaceae</taxon>
        <taxon>Selenomonas</taxon>
    </lineage>
</organism>
<dbReference type="GO" id="GO:0004803">
    <property type="term" value="F:transposase activity"/>
    <property type="evidence" value="ECO:0007669"/>
    <property type="project" value="InterPro"/>
</dbReference>
<sequence>MHMYAVGIDVSKGRSTVAVLEPLGKTVAKPFEVRHTKSGMNDLVNYLNTFDGECRIVLEHTGRYYEPMVRWLSGAGLFVSAVNPKLIRDFDNNSLRRVKTDKADAKKIGRFALDKWYMLRQYTAMDNIRTQLKTMNRQMSFYQKQQTAYKNNLIALMDETYPGANKFFTSPKRPDGSEKWVDFIEKFWHVDCVCNISLKSFTEKYQKWCKKHGYIFQPDKPVEIYNASKELIPILAKDDMTKLFVQQAVTQLNAISKAVEELRQQMDSLASQLPEYPAVMSMFGVGTTLGPQLIAEIGDVHKFTKRSQLTAFAGVDPGVNESGDYAQKSVHTTKHGSPYLRKTLFLIMNVLIQNQPEDDPVYRFMAKKRDEGKPYYVYMTAGANKFLRIYFGKVKEYLSNLPLEE</sequence>
<dbReference type="GO" id="GO:0006313">
    <property type="term" value="P:DNA transposition"/>
    <property type="evidence" value="ECO:0007669"/>
    <property type="project" value="InterPro"/>
</dbReference>
<keyword evidence="5" id="KW-1185">Reference proteome</keyword>
<dbReference type="GO" id="GO:0003677">
    <property type="term" value="F:DNA binding"/>
    <property type="evidence" value="ECO:0007669"/>
    <property type="project" value="InterPro"/>
</dbReference>
<keyword evidence="1" id="KW-0175">Coiled coil</keyword>
<dbReference type="PANTHER" id="PTHR33055">
    <property type="entry name" value="TRANSPOSASE FOR INSERTION SEQUENCE ELEMENT IS1111A"/>
    <property type="match status" value="1"/>
</dbReference>
<dbReference type="Pfam" id="PF02371">
    <property type="entry name" value="Transposase_20"/>
    <property type="match status" value="1"/>
</dbReference>
<dbReference type="EMBL" id="VTOZ01000057">
    <property type="protein sequence ID" value="TYZ26206.1"/>
    <property type="molecule type" value="Genomic_DNA"/>
</dbReference>
<dbReference type="InterPro" id="IPR047650">
    <property type="entry name" value="Transpos_IS110"/>
</dbReference>
<evidence type="ECO:0000259" key="2">
    <source>
        <dbReference type="Pfam" id="PF01548"/>
    </source>
</evidence>
<comment type="caution">
    <text evidence="4">The sequence shown here is derived from an EMBL/GenBank/DDBJ whole genome shotgun (WGS) entry which is preliminary data.</text>
</comment>
<proteinExistence type="predicted"/>
<feature type="domain" description="Transposase IS110-like N-terminal" evidence="2">
    <location>
        <begin position="6"/>
        <end position="162"/>
    </location>
</feature>
<evidence type="ECO:0000259" key="3">
    <source>
        <dbReference type="Pfam" id="PF02371"/>
    </source>
</evidence>
<dbReference type="Proteomes" id="UP000322783">
    <property type="component" value="Unassembled WGS sequence"/>
</dbReference>
<dbReference type="InterPro" id="IPR002525">
    <property type="entry name" value="Transp_IS110-like_N"/>
</dbReference>
<dbReference type="InterPro" id="IPR003346">
    <property type="entry name" value="Transposase_20"/>
</dbReference>
<accession>A0A5D6WDZ4</accession>
<name>A0A5D6WDZ4_9FIRM</name>